<sequence>MLVVRLAKGSSRGFMESNDEAQKSSLKNIFLPEEDLQRKYEAQEPSLEDISFVERHRELCLVLLFEKSIVEEVLRGDSQKTANLLAGPASYALSKPGVRNSWVAGILEASRAAGNTNNPPVLPTPRRNASIPAYPTFDEVLRTLPEPNKMPEWGQRYLSSLNERFPLKPEGRLDWLKRNKLYLVIKLYDAIRSVSDIRSREDGINGAHFIAYDKPFFSPRTSAKTIQDACWRIATAFLDGVEHGFFKPKMPNCRDERPLPPISKYLPWNKRFALMLEILRQRKAVCWRLVKSNRGIECFIANPYVFRNLGICDADPDAAAFHPDDQATIDFL</sequence>
<comment type="caution">
    <text evidence="1">The sequence shown here is derived from an EMBL/GenBank/DDBJ whole genome shotgun (WGS) entry which is preliminary data.</text>
</comment>
<keyword evidence="2" id="KW-1185">Reference proteome</keyword>
<evidence type="ECO:0000313" key="1">
    <source>
        <dbReference type="EMBL" id="KAB2574645.1"/>
    </source>
</evidence>
<accession>A0A5N5DAJ4</accession>
<name>A0A5N5DAJ4_9PEZI</name>
<dbReference type="OrthoDB" id="3967092at2759"/>
<dbReference type="AlphaFoldDB" id="A0A5N5DAJ4"/>
<proteinExistence type="predicted"/>
<gene>
    <name evidence="1" type="ORF">DBV05_g6700</name>
</gene>
<reference evidence="1 2" key="1">
    <citation type="journal article" date="2019" name="Sci. Rep.">
        <title>A multi-omics analysis of the grapevine pathogen Lasiodiplodia theobromae reveals that temperature affects the expression of virulence- and pathogenicity-related genes.</title>
        <authorList>
            <person name="Felix C."/>
            <person name="Meneses R."/>
            <person name="Goncalves M.F.M."/>
            <person name="Tilleman L."/>
            <person name="Duarte A.S."/>
            <person name="Jorrin-Novo J.V."/>
            <person name="Van de Peer Y."/>
            <person name="Deforce D."/>
            <person name="Van Nieuwerburgh F."/>
            <person name="Esteves A.C."/>
            <person name="Alves A."/>
        </authorList>
    </citation>
    <scope>NUCLEOTIDE SEQUENCE [LARGE SCALE GENOMIC DNA]</scope>
    <source>
        <strain evidence="1 2">LA-SOL3</strain>
    </source>
</reference>
<dbReference type="Proteomes" id="UP000325902">
    <property type="component" value="Unassembled WGS sequence"/>
</dbReference>
<dbReference type="EMBL" id="VCHE01000041">
    <property type="protein sequence ID" value="KAB2574645.1"/>
    <property type="molecule type" value="Genomic_DNA"/>
</dbReference>
<protein>
    <submittedName>
        <fullName evidence="1">Uncharacterized protein</fullName>
    </submittedName>
</protein>
<evidence type="ECO:0000313" key="2">
    <source>
        <dbReference type="Proteomes" id="UP000325902"/>
    </source>
</evidence>
<organism evidence="1 2">
    <name type="scientific">Lasiodiplodia theobromae</name>
    <dbReference type="NCBI Taxonomy" id="45133"/>
    <lineage>
        <taxon>Eukaryota</taxon>
        <taxon>Fungi</taxon>
        <taxon>Dikarya</taxon>
        <taxon>Ascomycota</taxon>
        <taxon>Pezizomycotina</taxon>
        <taxon>Dothideomycetes</taxon>
        <taxon>Dothideomycetes incertae sedis</taxon>
        <taxon>Botryosphaeriales</taxon>
        <taxon>Botryosphaeriaceae</taxon>
        <taxon>Lasiodiplodia</taxon>
    </lineage>
</organism>